<keyword evidence="3" id="KW-0808">Transferase</keyword>
<dbReference type="SUPFAM" id="SSF53448">
    <property type="entry name" value="Nucleotide-diphospho-sugar transferases"/>
    <property type="match status" value="1"/>
</dbReference>
<dbReference type="Gene3D" id="3.90.550.20">
    <property type="match status" value="1"/>
</dbReference>
<keyword evidence="4" id="KW-1185">Reference proteome</keyword>
<organism evidence="3 4">
    <name type="scientific">Maudiozyma exigua</name>
    <name type="common">Yeast</name>
    <name type="synonym">Kazachstania exigua</name>
    <dbReference type="NCBI Taxonomy" id="34358"/>
    <lineage>
        <taxon>Eukaryota</taxon>
        <taxon>Fungi</taxon>
        <taxon>Dikarya</taxon>
        <taxon>Ascomycota</taxon>
        <taxon>Saccharomycotina</taxon>
        <taxon>Saccharomycetes</taxon>
        <taxon>Saccharomycetales</taxon>
        <taxon>Saccharomycetaceae</taxon>
        <taxon>Maudiozyma</taxon>
    </lineage>
</organism>
<dbReference type="AlphaFoldDB" id="A0A9P6VXD1"/>
<comment type="caution">
    <text evidence="3">The sequence shown here is derived from an EMBL/GenBank/DDBJ whole genome shotgun (WGS) entry which is preliminary data.</text>
</comment>
<keyword evidence="3" id="KW-0328">Glycosyltransferase</keyword>
<reference evidence="3 4" key="1">
    <citation type="submission" date="2020-11" db="EMBL/GenBank/DDBJ databases">
        <title>Kefir isolates.</title>
        <authorList>
            <person name="Marcisauskas S."/>
            <person name="Kim Y."/>
            <person name="Blasche S."/>
        </authorList>
    </citation>
    <scope>NUCLEOTIDE SEQUENCE [LARGE SCALE GENOMIC DNA]</scope>
    <source>
        <strain evidence="3 4">OG2</strain>
    </source>
</reference>
<dbReference type="PANTHER" id="PTHR31834">
    <property type="entry name" value="INITIATION-SPECIFIC ALPHA-1,6-MANNOSYLTRANSFERASE"/>
    <property type="match status" value="1"/>
</dbReference>
<gene>
    <name evidence="3" type="primary">OCH1_1</name>
    <name evidence="3" type="ORF">C6P45_002720</name>
</gene>
<dbReference type="GO" id="GO:0000009">
    <property type="term" value="F:alpha-1,6-mannosyltransferase activity"/>
    <property type="evidence" value="ECO:0007669"/>
    <property type="project" value="InterPro"/>
</dbReference>
<dbReference type="InterPro" id="IPR007577">
    <property type="entry name" value="GlycoTrfase_DXD_sugar-bd_CS"/>
</dbReference>
<proteinExistence type="inferred from homology"/>
<comment type="similarity">
    <text evidence="1">Belongs to the glycosyltransferase 32 family.</text>
</comment>
<dbReference type="Pfam" id="PF04488">
    <property type="entry name" value="Gly_transf_sug"/>
    <property type="match status" value="1"/>
</dbReference>
<protein>
    <submittedName>
        <fullName evidence="3">Membrane-bound alpha-1,6- mannosyltransferase Initiation-specific</fullName>
    </submittedName>
</protein>
<sequence length="472" mass="54712">MISKWLYSKRVRTVAFITCLFFIITYSSLFNNVYLDQFKQSPINYHIPSTAHSSDINMRIYTPHLNTLRDQLTRTFPYDPESLIPHTIWQTWKNGPQDSKFPSKFRSTQKKWTSMAQATGYQYSLITDESILPLLQNLYGEVPLVIEAYNLLPTIILKADFFRYLILYARGGIYSDMDTHPLKPFNEWVSSSESTLYKQLYSGTLLPYKNVNRDSTKLPSHEPGLIIGIEADPDREDWAKWYARRMQFCQWTIQSKPGHPLLRELILNITATTLKSVQGSPYSDDQNEMFDLKHLRDYDINYRYSSSRNSSNYDYTQKKNRKNVDGTDIMNWTGPGIFTDITFEYLSNIIRTNNDIPLLNSDLQKPLNDEIINEQSKSIKRFYNIISEQLLTYARIPWEFFAFLQNPAMVDDVMILPITSFSPGVGQMEAKGTDDKLAFVEHLFSGSWKEDADKNSNKNSNKNNGGIPPVPE</sequence>
<dbReference type="EMBL" id="PUHR01000261">
    <property type="protein sequence ID" value="KAG0656392.1"/>
    <property type="molecule type" value="Genomic_DNA"/>
</dbReference>
<dbReference type="GO" id="GO:0006487">
    <property type="term" value="P:protein N-linked glycosylation"/>
    <property type="evidence" value="ECO:0007669"/>
    <property type="project" value="TreeGrafter"/>
</dbReference>
<dbReference type="PANTHER" id="PTHR31834:SF1">
    <property type="entry name" value="INITIATION-SPECIFIC ALPHA-1,6-MANNOSYLTRANSFERASE"/>
    <property type="match status" value="1"/>
</dbReference>
<name>A0A9P6VXD1_MAUEX</name>
<evidence type="ECO:0000313" key="3">
    <source>
        <dbReference type="EMBL" id="KAG0656392.1"/>
    </source>
</evidence>
<dbReference type="InterPro" id="IPR029044">
    <property type="entry name" value="Nucleotide-diphossugar_trans"/>
</dbReference>
<dbReference type="InterPro" id="IPR039367">
    <property type="entry name" value="Och1-like"/>
</dbReference>
<evidence type="ECO:0000256" key="1">
    <source>
        <dbReference type="ARBA" id="ARBA00009003"/>
    </source>
</evidence>
<dbReference type="GO" id="GO:0000136">
    <property type="term" value="C:mannan polymerase complex"/>
    <property type="evidence" value="ECO:0007669"/>
    <property type="project" value="TreeGrafter"/>
</dbReference>
<evidence type="ECO:0000313" key="4">
    <source>
        <dbReference type="Proteomes" id="UP000750334"/>
    </source>
</evidence>
<evidence type="ECO:0000256" key="2">
    <source>
        <dbReference type="SAM" id="MobiDB-lite"/>
    </source>
</evidence>
<feature type="region of interest" description="Disordered" evidence="2">
    <location>
        <begin position="449"/>
        <end position="472"/>
    </location>
</feature>
<dbReference type="Proteomes" id="UP000750334">
    <property type="component" value="Unassembled WGS sequence"/>
</dbReference>
<dbReference type="OrthoDB" id="409543at2759"/>
<accession>A0A9P6VXD1</accession>